<evidence type="ECO:0000313" key="3">
    <source>
        <dbReference type="Proteomes" id="UP000184363"/>
    </source>
</evidence>
<dbReference type="OrthoDB" id="1910498at2"/>
<dbReference type="InterPro" id="IPR036291">
    <property type="entry name" value="NAD(P)-bd_dom_sf"/>
</dbReference>
<gene>
    <name evidence="2" type="ORF">SAMN05443637_108198</name>
</gene>
<dbReference type="Proteomes" id="UP000184363">
    <property type="component" value="Unassembled WGS sequence"/>
</dbReference>
<dbReference type="InterPro" id="IPR005097">
    <property type="entry name" value="Sacchrp_dh_NADP-bd"/>
</dbReference>
<dbReference type="Gene3D" id="3.40.50.720">
    <property type="entry name" value="NAD(P)-binding Rossmann-like Domain"/>
    <property type="match status" value="1"/>
</dbReference>
<feature type="domain" description="Saccharopine dehydrogenase NADP binding" evidence="1">
    <location>
        <begin position="13"/>
        <end position="130"/>
    </location>
</feature>
<dbReference type="Pfam" id="PF03435">
    <property type="entry name" value="Sacchrp_dh_NADP"/>
    <property type="match status" value="1"/>
</dbReference>
<dbReference type="EMBL" id="FRAP01000008">
    <property type="protein sequence ID" value="SHK59434.1"/>
    <property type="molecule type" value="Genomic_DNA"/>
</dbReference>
<reference evidence="2 3" key="1">
    <citation type="submission" date="2016-11" db="EMBL/GenBank/DDBJ databases">
        <authorList>
            <person name="Jaros S."/>
            <person name="Januszkiewicz K."/>
            <person name="Wedrychowicz H."/>
        </authorList>
    </citation>
    <scope>NUCLEOTIDE SEQUENCE [LARGE SCALE GENOMIC DNA]</scope>
    <source>
        <strain evidence="2 3">DSM 43832</strain>
    </source>
</reference>
<dbReference type="RefSeq" id="WP_073457331.1">
    <property type="nucleotide sequence ID" value="NZ_FRAP01000008.1"/>
</dbReference>
<dbReference type="SUPFAM" id="SSF51735">
    <property type="entry name" value="NAD(P)-binding Rossmann-fold domains"/>
    <property type="match status" value="1"/>
</dbReference>
<dbReference type="STRING" id="1848.SAMN05443637_108198"/>
<protein>
    <submittedName>
        <fullName evidence="2">Saccharopine dehydrogenase NADP binding domain-containing protein</fullName>
    </submittedName>
</protein>
<proteinExistence type="predicted"/>
<sequence>MPERHSDDGSGDVVVLGGYGAVGRVVTRTLADLHPGRVVVAGRDERAAATFAARVPGVRARRVDVGLPDELSAVLDGAAAVVMCVERANAEVAVACLERGVHVVDVAATPGVIAAIEALDAIAEDGGAVAALSVGLAPGLTNVLARLCATDLPGATSIDIALLLGLGGDHGKDSVRWTVDGLVTTDTSGAGRARVDLPGFGVRSAYPFPFSDQHTLAAHLGIPVTTRLCFDSAVLTGAAFALRTAGVLRLLRGSTGRRMLTSALHRVRLGSDDVVVHVTATRGAETLSWAARGRDTSQVTGLITALTAHHVITAGPAPGVVHLEDLIDPLDLVAQLRGHGIEITAGGVRPDPARRHP</sequence>
<evidence type="ECO:0000313" key="2">
    <source>
        <dbReference type="EMBL" id="SHK59434.1"/>
    </source>
</evidence>
<dbReference type="PANTHER" id="PTHR43796">
    <property type="entry name" value="CARBOXYNORSPERMIDINE SYNTHASE"/>
    <property type="match status" value="1"/>
</dbReference>
<organism evidence="2 3">
    <name type="scientific">Pseudonocardia thermophila</name>
    <dbReference type="NCBI Taxonomy" id="1848"/>
    <lineage>
        <taxon>Bacteria</taxon>
        <taxon>Bacillati</taxon>
        <taxon>Actinomycetota</taxon>
        <taxon>Actinomycetes</taxon>
        <taxon>Pseudonocardiales</taxon>
        <taxon>Pseudonocardiaceae</taxon>
        <taxon>Pseudonocardia</taxon>
    </lineage>
</organism>
<dbReference type="AlphaFoldDB" id="A0A1M6TR72"/>
<name>A0A1M6TR72_PSETH</name>
<evidence type="ECO:0000259" key="1">
    <source>
        <dbReference type="Pfam" id="PF03435"/>
    </source>
</evidence>
<dbReference type="PANTHER" id="PTHR43796:SF2">
    <property type="entry name" value="CARBOXYNORSPERMIDINE SYNTHASE"/>
    <property type="match status" value="1"/>
</dbReference>
<keyword evidence="3" id="KW-1185">Reference proteome</keyword>
<accession>A0A1M6TR72</accession>